<comment type="caution">
    <text evidence="3">The sequence shown here is derived from an EMBL/GenBank/DDBJ whole genome shotgun (WGS) entry which is preliminary data.</text>
</comment>
<dbReference type="RefSeq" id="WP_177060659.1">
    <property type="nucleotide sequence ID" value="NZ_JACAPS010000034.1"/>
</dbReference>
<dbReference type="GO" id="GO:0016787">
    <property type="term" value="F:hydrolase activity"/>
    <property type="evidence" value="ECO:0007669"/>
    <property type="project" value="UniProtKB-KW"/>
</dbReference>
<accession>A0A7Y7YH71</accession>
<evidence type="ECO:0000256" key="1">
    <source>
        <dbReference type="SAM" id="SignalP"/>
    </source>
</evidence>
<evidence type="ECO:0000313" key="3">
    <source>
        <dbReference type="EMBL" id="NWC36467.1"/>
    </source>
</evidence>
<dbReference type="EMBL" id="JACAQD010000042">
    <property type="protein sequence ID" value="NWC36467.1"/>
    <property type="molecule type" value="Genomic_DNA"/>
</dbReference>
<dbReference type="PANTHER" id="PTHR42951">
    <property type="entry name" value="METALLO-BETA-LACTAMASE DOMAIN-CONTAINING"/>
    <property type="match status" value="1"/>
</dbReference>
<evidence type="ECO:0000313" key="4">
    <source>
        <dbReference type="Proteomes" id="UP000520592"/>
    </source>
</evidence>
<organism evidence="3 4">
    <name type="scientific">Pseudomonas gingeri</name>
    <dbReference type="NCBI Taxonomy" id="117681"/>
    <lineage>
        <taxon>Bacteria</taxon>
        <taxon>Pseudomonadati</taxon>
        <taxon>Pseudomonadota</taxon>
        <taxon>Gammaproteobacteria</taxon>
        <taxon>Pseudomonadales</taxon>
        <taxon>Pseudomonadaceae</taxon>
        <taxon>Pseudomonas</taxon>
    </lineage>
</organism>
<feature type="chain" id="PRO_5030614600" evidence="1">
    <location>
        <begin position="31"/>
        <end position="298"/>
    </location>
</feature>
<keyword evidence="1" id="KW-0732">Signal</keyword>
<name>A0A7Y7YH71_9PSED</name>
<dbReference type="Gene3D" id="3.60.15.10">
    <property type="entry name" value="Ribonuclease Z/Hydroxyacylglutathione hydrolase-like"/>
    <property type="match status" value="1"/>
</dbReference>
<dbReference type="SUPFAM" id="SSF56281">
    <property type="entry name" value="Metallo-hydrolase/oxidoreductase"/>
    <property type="match status" value="1"/>
</dbReference>
<sequence length="298" mass="31985">MIGLSAFRRLLLAGATLGFAALGFAGQAAARPALILDVYNPGTAAIFPVTSVLVSGEKEAILVDAQFGRSQAEQVVEKIRASGKQLTTIYISHGDPDYYFGLDTLTRAFPKAKVLASAPTVAHIKATVDGKLAFWGPKMGADVPARTVVPQVLKGHRLMLEGRELDIIGLDGPQPDRSFVWIPSIKAVVGGVVVARNIHVWMADTQSARSHQDWLATLQRIQALQPQTLVPGHYLGDAAHSVAAAQFTADYIKAFDEETAKAQDSTQLIAAMKQRYPDLGEASSLELSAKVAKGEMKW</sequence>
<feature type="signal peptide" evidence="1">
    <location>
        <begin position="1"/>
        <end position="30"/>
    </location>
</feature>
<evidence type="ECO:0000259" key="2">
    <source>
        <dbReference type="SMART" id="SM00849"/>
    </source>
</evidence>
<dbReference type="AlphaFoldDB" id="A0A7Y7YH71"/>
<dbReference type="InterPro" id="IPR036866">
    <property type="entry name" value="RibonucZ/Hydroxyglut_hydro"/>
</dbReference>
<keyword evidence="3" id="KW-0378">Hydrolase</keyword>
<protein>
    <submittedName>
        <fullName evidence="3">MBL fold metallo-hydrolase</fullName>
    </submittedName>
</protein>
<dbReference type="Proteomes" id="UP000520592">
    <property type="component" value="Unassembled WGS sequence"/>
</dbReference>
<gene>
    <name evidence="3" type="ORF">HX876_29310</name>
</gene>
<dbReference type="InterPro" id="IPR001279">
    <property type="entry name" value="Metallo-B-lactamas"/>
</dbReference>
<feature type="domain" description="Metallo-beta-lactamase" evidence="2">
    <location>
        <begin position="48"/>
        <end position="233"/>
    </location>
</feature>
<dbReference type="CDD" id="cd07739">
    <property type="entry name" value="metallo-hydrolase-like_MBL-fold"/>
    <property type="match status" value="1"/>
</dbReference>
<dbReference type="InterPro" id="IPR050855">
    <property type="entry name" value="NDM-1-like"/>
</dbReference>
<dbReference type="SMART" id="SM00849">
    <property type="entry name" value="Lactamase_B"/>
    <property type="match status" value="1"/>
</dbReference>
<dbReference type="PANTHER" id="PTHR42951:SF14">
    <property type="entry name" value="METALLO-BETA-LACTAMASE SUPERFAMILY PROTEIN"/>
    <property type="match status" value="1"/>
</dbReference>
<reference evidence="3 4" key="1">
    <citation type="submission" date="2020-04" db="EMBL/GenBank/DDBJ databases">
        <title>Molecular characterization of pseudomonads from Agaricus bisporus reveal novel blotch 2 pathogens in Western Europe.</title>
        <authorList>
            <person name="Taparia T."/>
            <person name="Krijger M."/>
            <person name="Haynes E."/>
            <person name="Elpinstone J.G."/>
            <person name="Noble R."/>
            <person name="Van Der Wolf J."/>
        </authorList>
    </citation>
    <scope>NUCLEOTIDE SEQUENCE [LARGE SCALE GENOMIC DNA]</scope>
    <source>
        <strain evidence="3 4">IPO3737</strain>
    </source>
</reference>
<proteinExistence type="predicted"/>
<dbReference type="Pfam" id="PF00753">
    <property type="entry name" value="Lactamase_B"/>
    <property type="match status" value="1"/>
</dbReference>